<organism evidence="2 3">
    <name type="scientific">Desulfocapsa sulfexigens (strain DSM 10523 / SB164P1)</name>
    <dbReference type="NCBI Taxonomy" id="1167006"/>
    <lineage>
        <taxon>Bacteria</taxon>
        <taxon>Pseudomonadati</taxon>
        <taxon>Thermodesulfobacteriota</taxon>
        <taxon>Desulfobulbia</taxon>
        <taxon>Desulfobulbales</taxon>
        <taxon>Desulfocapsaceae</taxon>
        <taxon>Desulfocapsa</taxon>
    </lineage>
</organism>
<dbReference type="STRING" id="1167006.UWK_00215"/>
<name>M1PJV8_DESSD</name>
<dbReference type="GO" id="GO:0016787">
    <property type="term" value="F:hydrolase activity"/>
    <property type="evidence" value="ECO:0007669"/>
    <property type="project" value="UniProtKB-KW"/>
</dbReference>
<sequence>MTLKLFIHDVGHGHAVHAFTPNGQSIVIDLGCSEEFSPLSWLREQTDTIDSLIITHPHGDHIDEILQLEDFKVRQIWRPKWLPEDDVRKANQSSYTEKLDYYFDISNNRFIHPTKNEKLVGNPDVSSGVTITKHASRDCGTSNINNHSGVVVFEYCGVKVVIPGDNELPSWKSLLSKQNFVDAINGAHLYLSSHHGRESGYHSDLFKIIKPKLCVVSDGRVQNTDAAARYSQHAGGWSVSSKSTGNLKERSCLTTRTDGYIEIEIGKNDDGSPYMSVTTP</sequence>
<dbReference type="AlphaFoldDB" id="M1PJV8"/>
<proteinExistence type="predicted"/>
<dbReference type="Gene3D" id="3.60.15.10">
    <property type="entry name" value="Ribonuclease Z/Hydroxyacylglutathione hydrolase-like"/>
    <property type="match status" value="1"/>
</dbReference>
<protein>
    <submittedName>
        <fullName evidence="2">Putative hydrolase (Metallo-beta-lactamase superfamily)</fullName>
    </submittedName>
</protein>
<dbReference type="Proteomes" id="UP000011721">
    <property type="component" value="Chromosome"/>
</dbReference>
<dbReference type="SUPFAM" id="SSF56281">
    <property type="entry name" value="Metallo-hydrolase/oxidoreductase"/>
    <property type="match status" value="1"/>
</dbReference>
<keyword evidence="2" id="KW-0378">Hydrolase</keyword>
<dbReference type="InterPro" id="IPR001279">
    <property type="entry name" value="Metallo-B-lactamas"/>
</dbReference>
<gene>
    <name evidence="2" type="ordered locus">UWK_00215</name>
</gene>
<dbReference type="RefSeq" id="WP_015402500.1">
    <property type="nucleotide sequence ID" value="NC_020304.1"/>
</dbReference>
<reference evidence="3" key="1">
    <citation type="journal article" date="2013" name="Stand. Genomic Sci.">
        <title>Complete genome sequence of Desulfocapsa sulfexigens, a marine deltaproteobacterium specialized in disproportionating inorganic sulfur compounds.</title>
        <authorList>
            <person name="Finster K.W."/>
            <person name="Kjeldsen K.U."/>
            <person name="Kube M."/>
            <person name="Reinhardt R."/>
            <person name="Mussmann M."/>
            <person name="Amann R."/>
            <person name="Schreiber L."/>
        </authorList>
    </citation>
    <scope>NUCLEOTIDE SEQUENCE [LARGE SCALE GENOMIC DNA]</scope>
    <source>
        <strain evidence="3">DSM 10523 / SB164P1</strain>
    </source>
</reference>
<evidence type="ECO:0000313" key="3">
    <source>
        <dbReference type="Proteomes" id="UP000011721"/>
    </source>
</evidence>
<dbReference type="eggNOG" id="COG2333">
    <property type="taxonomic scope" value="Bacteria"/>
</dbReference>
<dbReference type="PANTHER" id="PTHR30619">
    <property type="entry name" value="DNA INTERNALIZATION/COMPETENCE PROTEIN COMEC/REC2"/>
    <property type="match status" value="1"/>
</dbReference>
<evidence type="ECO:0000259" key="1">
    <source>
        <dbReference type="Pfam" id="PF00753"/>
    </source>
</evidence>
<feature type="domain" description="Metallo-beta-lactamase" evidence="1">
    <location>
        <begin position="21"/>
        <end position="62"/>
    </location>
</feature>
<evidence type="ECO:0000313" key="2">
    <source>
        <dbReference type="EMBL" id="AGF76801.1"/>
    </source>
</evidence>
<keyword evidence="3" id="KW-1185">Reference proteome</keyword>
<dbReference type="KEGG" id="dsf:UWK_00215"/>
<dbReference type="HOGENOM" id="CLU_069139_0_0_7"/>
<dbReference type="PANTHER" id="PTHR30619:SF1">
    <property type="entry name" value="RECOMBINATION PROTEIN 2"/>
    <property type="match status" value="1"/>
</dbReference>
<dbReference type="InterPro" id="IPR036866">
    <property type="entry name" value="RibonucZ/Hydroxyglut_hydro"/>
</dbReference>
<accession>M1PJV8</accession>
<dbReference type="Pfam" id="PF00753">
    <property type="entry name" value="Lactamase_B"/>
    <property type="match status" value="1"/>
</dbReference>
<dbReference type="EMBL" id="CP003985">
    <property type="protein sequence ID" value="AGF76801.1"/>
    <property type="molecule type" value="Genomic_DNA"/>
</dbReference>
<dbReference type="OrthoDB" id="9805728at2"/>
<dbReference type="InterPro" id="IPR052159">
    <property type="entry name" value="Competence_DNA_uptake"/>
</dbReference>